<gene>
    <name evidence="2" type="ORF">GCM10009808_24370</name>
</gene>
<dbReference type="InterPro" id="IPR036318">
    <property type="entry name" value="FAD-bd_PCMH-like_sf"/>
</dbReference>
<protein>
    <recommendedName>
        <fullName evidence="1">Molybdopterin dehydrogenase FAD-binding domain-containing protein</fullName>
    </recommendedName>
</protein>
<reference evidence="3" key="1">
    <citation type="journal article" date="2019" name="Int. J. Syst. Evol. Microbiol.">
        <title>The Global Catalogue of Microorganisms (GCM) 10K type strain sequencing project: providing services to taxonomists for standard genome sequencing and annotation.</title>
        <authorList>
            <consortium name="The Broad Institute Genomics Platform"/>
            <consortium name="The Broad Institute Genome Sequencing Center for Infectious Disease"/>
            <person name="Wu L."/>
            <person name="Ma J."/>
        </authorList>
    </citation>
    <scope>NUCLEOTIDE SEQUENCE [LARGE SCALE GENOMIC DNA]</scope>
    <source>
        <strain evidence="3">JCM 15577</strain>
    </source>
</reference>
<evidence type="ECO:0000313" key="3">
    <source>
        <dbReference type="Proteomes" id="UP001501690"/>
    </source>
</evidence>
<evidence type="ECO:0000313" key="2">
    <source>
        <dbReference type="EMBL" id="GAA1705553.1"/>
    </source>
</evidence>
<dbReference type="RefSeq" id="WP_344073016.1">
    <property type="nucleotide sequence ID" value="NZ_BAAAPL010000002.1"/>
</dbReference>
<name>A0ABP4UH35_9MICO</name>
<proteinExistence type="predicted"/>
<dbReference type="EMBL" id="BAAAPL010000002">
    <property type="protein sequence ID" value="GAA1705553.1"/>
    <property type="molecule type" value="Genomic_DNA"/>
</dbReference>
<dbReference type="SUPFAM" id="SSF56176">
    <property type="entry name" value="FAD-binding/transporter-associated domain-like"/>
    <property type="match status" value="1"/>
</dbReference>
<feature type="domain" description="Molybdopterin dehydrogenase FAD-binding" evidence="1">
    <location>
        <begin position="76"/>
        <end position="153"/>
    </location>
</feature>
<organism evidence="2 3">
    <name type="scientific">Microbacterium sediminicola</name>
    <dbReference type="NCBI Taxonomy" id="415210"/>
    <lineage>
        <taxon>Bacteria</taxon>
        <taxon>Bacillati</taxon>
        <taxon>Actinomycetota</taxon>
        <taxon>Actinomycetes</taxon>
        <taxon>Micrococcales</taxon>
        <taxon>Microbacteriaceae</taxon>
        <taxon>Microbacterium</taxon>
    </lineage>
</organism>
<dbReference type="Proteomes" id="UP001501690">
    <property type="component" value="Unassembled WGS sequence"/>
</dbReference>
<comment type="caution">
    <text evidence="2">The sequence shown here is derived from an EMBL/GenBank/DDBJ whole genome shotgun (WGS) entry which is preliminary data.</text>
</comment>
<evidence type="ECO:0000259" key="1">
    <source>
        <dbReference type="Pfam" id="PF00941"/>
    </source>
</evidence>
<keyword evidence="3" id="KW-1185">Reference proteome</keyword>
<dbReference type="Gene3D" id="3.30.465.10">
    <property type="match status" value="1"/>
</dbReference>
<dbReference type="InterPro" id="IPR002346">
    <property type="entry name" value="Mopterin_DH_FAD-bd"/>
</dbReference>
<accession>A0ABP4UH35</accession>
<sequence>MSTRWFRAETPECALWHLAQGATAVAGGTALLSAAFSPTIGSRAVALAWPDDPATIGEVTARRTLAALADDPGAPAALSIAAQSAGNPATRRRATLGGWIALRAYATDVVAPLLALRANVELITGAGRHTMAYDTYLRDSPSTVHLVAGVTFPERPLWSQYSRHALRATPGPLGVGVAAATFADATEIAVSGVGIPAVQLRFPRDLTLGEARDALRSRLSPDDHRAASRQLERIFREL</sequence>
<dbReference type="InterPro" id="IPR016169">
    <property type="entry name" value="FAD-bd_PCMH_sub2"/>
</dbReference>
<dbReference type="Pfam" id="PF00941">
    <property type="entry name" value="FAD_binding_5"/>
    <property type="match status" value="1"/>
</dbReference>